<comment type="subcellular location">
    <subcellularLocation>
        <location evidence="2">Membrane</location>
        <topology evidence="2">Multi-pass membrane protein</topology>
    </subcellularLocation>
</comment>
<evidence type="ECO:0000256" key="5">
    <source>
        <dbReference type="ARBA" id="ARBA00022679"/>
    </source>
</evidence>
<dbReference type="GO" id="GO:0005886">
    <property type="term" value="C:plasma membrane"/>
    <property type="evidence" value="ECO:0007669"/>
    <property type="project" value="TreeGrafter"/>
</dbReference>
<name>A0A9X8ZDC6_9BACI</name>
<evidence type="ECO:0000259" key="14">
    <source>
        <dbReference type="PROSITE" id="PS50109"/>
    </source>
</evidence>
<dbReference type="FunFam" id="3.30.565.10:FF:000013">
    <property type="entry name" value="Two-component sensor histidine kinase"/>
    <property type="match status" value="1"/>
</dbReference>
<evidence type="ECO:0000256" key="10">
    <source>
        <dbReference type="ARBA" id="ARBA00022989"/>
    </source>
</evidence>
<protein>
    <recommendedName>
        <fullName evidence="3">histidine kinase</fullName>
        <ecNumber evidence="3">2.7.13.3</ecNumber>
    </recommendedName>
</protein>
<keyword evidence="5" id="KW-0808">Transferase</keyword>
<dbReference type="InterPro" id="IPR003594">
    <property type="entry name" value="HATPase_dom"/>
</dbReference>
<dbReference type="CDD" id="cd00082">
    <property type="entry name" value="HisKA"/>
    <property type="match status" value="1"/>
</dbReference>
<dbReference type="PROSITE" id="PS50109">
    <property type="entry name" value="HIS_KIN"/>
    <property type="match status" value="1"/>
</dbReference>
<dbReference type="SMART" id="SM00387">
    <property type="entry name" value="HATPase_c"/>
    <property type="match status" value="1"/>
</dbReference>
<keyword evidence="6 13" id="KW-0812">Transmembrane</keyword>
<dbReference type="InterPro" id="IPR003661">
    <property type="entry name" value="HisK_dim/P_dom"/>
</dbReference>
<accession>A0A9X8ZDC6</accession>
<comment type="catalytic activity">
    <reaction evidence="1">
        <text>ATP + protein L-histidine = ADP + protein N-phospho-L-histidine.</text>
        <dbReference type="EC" id="2.7.13.3"/>
    </reaction>
</comment>
<evidence type="ECO:0000256" key="4">
    <source>
        <dbReference type="ARBA" id="ARBA00022553"/>
    </source>
</evidence>
<keyword evidence="12 13" id="KW-0472">Membrane</keyword>
<feature type="domain" description="Histidine kinase" evidence="14">
    <location>
        <begin position="92"/>
        <end position="310"/>
    </location>
</feature>
<evidence type="ECO:0000313" key="16">
    <source>
        <dbReference type="Proteomes" id="UP000309170"/>
    </source>
</evidence>
<dbReference type="RefSeq" id="WP_137016799.1">
    <property type="nucleotide sequence ID" value="NZ_SZNS01000009.1"/>
</dbReference>
<dbReference type="Proteomes" id="UP000309170">
    <property type="component" value="Unassembled WGS sequence"/>
</dbReference>
<dbReference type="EMBL" id="SZNT01000472">
    <property type="protein sequence ID" value="TKH07732.1"/>
    <property type="molecule type" value="Genomic_DNA"/>
</dbReference>
<dbReference type="SUPFAM" id="SSF55874">
    <property type="entry name" value="ATPase domain of HSP90 chaperone/DNA topoisomerase II/histidine kinase"/>
    <property type="match status" value="1"/>
</dbReference>
<evidence type="ECO:0000256" key="13">
    <source>
        <dbReference type="SAM" id="Phobius"/>
    </source>
</evidence>
<dbReference type="InterPro" id="IPR036890">
    <property type="entry name" value="HATPase_C_sf"/>
</dbReference>
<dbReference type="Pfam" id="PF02518">
    <property type="entry name" value="HATPase_c"/>
    <property type="match status" value="1"/>
</dbReference>
<dbReference type="GO" id="GO:0005524">
    <property type="term" value="F:ATP binding"/>
    <property type="evidence" value="ECO:0007669"/>
    <property type="project" value="UniProtKB-KW"/>
</dbReference>
<evidence type="ECO:0000256" key="7">
    <source>
        <dbReference type="ARBA" id="ARBA00022741"/>
    </source>
</evidence>
<dbReference type="InterPro" id="IPR008358">
    <property type="entry name" value="Sig_transdc_His_kin/Pase_MprB"/>
</dbReference>
<dbReference type="PRINTS" id="PR01780">
    <property type="entry name" value="LANTIREGPROT"/>
</dbReference>
<keyword evidence="4" id="KW-0597">Phosphoprotein</keyword>
<evidence type="ECO:0000256" key="12">
    <source>
        <dbReference type="ARBA" id="ARBA00023136"/>
    </source>
</evidence>
<dbReference type="InterPro" id="IPR050398">
    <property type="entry name" value="HssS/ArlS-like"/>
</dbReference>
<evidence type="ECO:0000256" key="1">
    <source>
        <dbReference type="ARBA" id="ARBA00000085"/>
    </source>
</evidence>
<dbReference type="PANTHER" id="PTHR45528">
    <property type="entry name" value="SENSOR HISTIDINE KINASE CPXA"/>
    <property type="match status" value="1"/>
</dbReference>
<keyword evidence="11" id="KW-0902">Two-component regulatory system</keyword>
<keyword evidence="7" id="KW-0547">Nucleotide-binding</keyword>
<keyword evidence="9" id="KW-0067">ATP-binding</keyword>
<organism evidence="15 16">
    <name type="scientific">Peribacillus simplex</name>
    <dbReference type="NCBI Taxonomy" id="1478"/>
    <lineage>
        <taxon>Bacteria</taxon>
        <taxon>Bacillati</taxon>
        <taxon>Bacillota</taxon>
        <taxon>Bacilli</taxon>
        <taxon>Bacillales</taxon>
        <taxon>Bacillaceae</taxon>
        <taxon>Peribacillus</taxon>
    </lineage>
</organism>
<evidence type="ECO:0000256" key="8">
    <source>
        <dbReference type="ARBA" id="ARBA00022777"/>
    </source>
</evidence>
<sequence length="311" mass="35846">MVIILFAMIIFLVIINVFQYLSRRKLKQNLYEISGKLSDIIKYETSEKVLMPTDQQAIQQLLIQINRLLDFNQKVIADYVKTKDSLRKLISNMSHDLKTPLTVILGYVEKLKLNEMITEEEKKVLMVRLHEKVLNLTGLLNQFFDLVKIESDDYVIPLSKLSLNEVCRKNVLEFYDLLLAKGLQVEVDIPDQHLYILGNEDALNRIFNNLISNSIRYGSDGGVFGLTLREGDGAVSVEIWDRGKGIAEIHQERVFDRLYTLDDARNPKFQGSGLGLSISKRLTEEMKGTIHLYSKPYEKTSFTCIFKQITY</sequence>
<evidence type="ECO:0000313" key="15">
    <source>
        <dbReference type="EMBL" id="TKH07732.1"/>
    </source>
</evidence>
<dbReference type="Gene3D" id="1.10.287.130">
    <property type="match status" value="1"/>
</dbReference>
<gene>
    <name evidence="15" type="ORF">FC678_22305</name>
</gene>
<keyword evidence="10 13" id="KW-1133">Transmembrane helix</keyword>
<dbReference type="OrthoDB" id="9792991at2"/>
<feature type="transmembrane region" description="Helical" evidence="13">
    <location>
        <begin position="6"/>
        <end position="22"/>
    </location>
</feature>
<proteinExistence type="predicted"/>
<comment type="caution">
    <text evidence="15">The sequence shown here is derived from an EMBL/GenBank/DDBJ whole genome shotgun (WGS) entry which is preliminary data.</text>
</comment>
<dbReference type="Gene3D" id="3.30.565.10">
    <property type="entry name" value="Histidine kinase-like ATPase, C-terminal domain"/>
    <property type="match status" value="1"/>
</dbReference>
<dbReference type="SUPFAM" id="SSF47384">
    <property type="entry name" value="Homodimeric domain of signal transducing histidine kinase"/>
    <property type="match status" value="1"/>
</dbReference>
<dbReference type="EC" id="2.7.13.3" evidence="3"/>
<dbReference type="PANTHER" id="PTHR45528:SF8">
    <property type="entry name" value="HISTIDINE KINASE"/>
    <property type="match status" value="1"/>
</dbReference>
<keyword evidence="8 15" id="KW-0418">Kinase</keyword>
<reference evidence="15 16" key="1">
    <citation type="journal article" date="2019" name="Environ. Microbiol.">
        <title>An active ?-lactamase is a part of an orchestrated cell wall stress resistance network of Bacillus subtilis and related rhizosphere species.</title>
        <authorList>
            <person name="Bucher T."/>
            <person name="Keren-Paz A."/>
            <person name="Hausser J."/>
            <person name="Olender T."/>
            <person name="Cytryn E."/>
            <person name="Kolodkin-Gal I."/>
        </authorList>
    </citation>
    <scope>NUCLEOTIDE SEQUENCE [LARGE SCALE GENOMIC DNA]</scope>
    <source>
        <strain evidence="15 16">I4</strain>
    </source>
</reference>
<dbReference type="InterPro" id="IPR036097">
    <property type="entry name" value="HisK_dim/P_sf"/>
</dbReference>
<dbReference type="InterPro" id="IPR005467">
    <property type="entry name" value="His_kinase_dom"/>
</dbReference>
<dbReference type="AlphaFoldDB" id="A0A9X8ZDC6"/>
<dbReference type="SMART" id="SM00388">
    <property type="entry name" value="HisKA"/>
    <property type="match status" value="1"/>
</dbReference>
<evidence type="ECO:0000256" key="6">
    <source>
        <dbReference type="ARBA" id="ARBA00022692"/>
    </source>
</evidence>
<evidence type="ECO:0000256" key="2">
    <source>
        <dbReference type="ARBA" id="ARBA00004141"/>
    </source>
</evidence>
<dbReference type="Pfam" id="PF00512">
    <property type="entry name" value="HisKA"/>
    <property type="match status" value="1"/>
</dbReference>
<evidence type="ECO:0000256" key="3">
    <source>
        <dbReference type="ARBA" id="ARBA00012438"/>
    </source>
</evidence>
<dbReference type="GO" id="GO:0000155">
    <property type="term" value="F:phosphorelay sensor kinase activity"/>
    <property type="evidence" value="ECO:0007669"/>
    <property type="project" value="InterPro"/>
</dbReference>
<evidence type="ECO:0000256" key="11">
    <source>
        <dbReference type="ARBA" id="ARBA00023012"/>
    </source>
</evidence>
<evidence type="ECO:0000256" key="9">
    <source>
        <dbReference type="ARBA" id="ARBA00022840"/>
    </source>
</evidence>